<dbReference type="Gene3D" id="1.10.472.170">
    <property type="match status" value="1"/>
</dbReference>
<keyword evidence="5" id="KW-0677">Repeat</keyword>
<comment type="similarity">
    <text evidence="2">Belongs to the TFIIB family.</text>
</comment>
<evidence type="ECO:0000259" key="13">
    <source>
        <dbReference type="PROSITE" id="PS51134"/>
    </source>
</evidence>
<evidence type="ECO:0000256" key="3">
    <source>
        <dbReference type="ARBA" id="ARBA00013932"/>
    </source>
</evidence>
<evidence type="ECO:0000256" key="11">
    <source>
        <dbReference type="ARBA" id="ARBA00031706"/>
    </source>
</evidence>
<gene>
    <name evidence="14" type="ORF">IZO911_LOCUS27175</name>
</gene>
<evidence type="ECO:0000313" key="14">
    <source>
        <dbReference type="EMBL" id="CAF1175997.1"/>
    </source>
</evidence>
<dbReference type="Gene3D" id="2.20.25.10">
    <property type="match status" value="1"/>
</dbReference>
<dbReference type="InterPro" id="IPR023486">
    <property type="entry name" value="TFIIB_CS"/>
</dbReference>
<dbReference type="EMBL" id="CAJNOE010000365">
    <property type="protein sequence ID" value="CAF1175997.1"/>
    <property type="molecule type" value="Genomic_DNA"/>
</dbReference>
<evidence type="ECO:0000256" key="12">
    <source>
        <dbReference type="PROSITE-ProRule" id="PRU00469"/>
    </source>
</evidence>
<keyword evidence="7" id="KW-0862">Zinc</keyword>
<dbReference type="InterPro" id="IPR013150">
    <property type="entry name" value="TFIIB_cyclin"/>
</dbReference>
<dbReference type="Pfam" id="PF08271">
    <property type="entry name" value="Zn_Ribbon_TF"/>
    <property type="match status" value="1"/>
</dbReference>
<dbReference type="Pfam" id="PF00382">
    <property type="entry name" value="TFIIB"/>
    <property type="match status" value="2"/>
</dbReference>
<keyword evidence="8" id="KW-0805">Transcription regulation</keyword>
<keyword evidence="4" id="KW-0479">Metal-binding</keyword>
<dbReference type="FunFam" id="1.10.472.10:FF:000019">
    <property type="entry name" value="transcription initiation factor IIB"/>
    <property type="match status" value="1"/>
</dbReference>
<evidence type="ECO:0000256" key="1">
    <source>
        <dbReference type="ARBA" id="ARBA00004123"/>
    </source>
</evidence>
<evidence type="ECO:0000256" key="5">
    <source>
        <dbReference type="ARBA" id="ARBA00022737"/>
    </source>
</evidence>
<dbReference type="InterPro" id="IPR036915">
    <property type="entry name" value="Cyclin-like_sf"/>
</dbReference>
<dbReference type="SMART" id="SM00385">
    <property type="entry name" value="CYCLIN"/>
    <property type="match status" value="2"/>
</dbReference>
<dbReference type="GO" id="GO:0006367">
    <property type="term" value="P:transcription initiation at RNA polymerase II promoter"/>
    <property type="evidence" value="ECO:0007669"/>
    <property type="project" value="TreeGrafter"/>
</dbReference>
<dbReference type="CDD" id="cd20551">
    <property type="entry name" value="CYCLIN_TFIIB_rpt1"/>
    <property type="match status" value="1"/>
</dbReference>
<keyword evidence="6 12" id="KW-0863">Zinc-finger</keyword>
<dbReference type="PANTHER" id="PTHR11618">
    <property type="entry name" value="TRANSCRIPTION INITIATION FACTOR IIB-RELATED"/>
    <property type="match status" value="1"/>
</dbReference>
<sequence>MSRYVKQLACRFHPDAALVEDYRAGDMVCPECGLVVGDRMVDVGSEWRTFSNDKDSKDMSRVGAAENPLFGGDSLETVMSLGTGSGAVDEFGKQKYNNGPRQMSSAYLKIFFRMVDVGSEWRTFSNDKDSKDMSRVGAAENPLFGGDSLETVMSLGTGSGAVDEFGKQKYNNGPRQMSSADKALRSGYDAIRQMAGRIALSSRIINRAFSLFKQCYENKCVRGRSQDAIVATCIYIACRQEGAQRTIKEICAISTSASKKDIGRCFKQIVQSLPNSNRPESIDIKNLVPRFCNQLELRQEIHIQKTAVYIAERAKELCDIQSRAPDSIAGASIYMACAAAGERKPMKDIQTAAGVMESTIRQIYKIMLPKAADLFPADFAFKCPPASLPQS</sequence>
<name>A0A814ULF0_9BILA</name>
<comment type="caution">
    <text evidence="14">The sequence shown here is derived from an EMBL/GenBank/DDBJ whole genome shotgun (WGS) entry which is preliminary data.</text>
</comment>
<dbReference type="FunFam" id="2.20.25.10:FF:000037">
    <property type="entry name" value="Transcription initiation factor IIB"/>
    <property type="match status" value="1"/>
</dbReference>
<keyword evidence="9" id="KW-0804">Transcription</keyword>
<dbReference type="SUPFAM" id="SSF57783">
    <property type="entry name" value="Zinc beta-ribbon"/>
    <property type="match status" value="1"/>
</dbReference>
<dbReference type="GO" id="GO:0097550">
    <property type="term" value="C:transcription preinitiation complex"/>
    <property type="evidence" value="ECO:0007669"/>
    <property type="project" value="TreeGrafter"/>
</dbReference>
<evidence type="ECO:0000256" key="6">
    <source>
        <dbReference type="ARBA" id="ARBA00022771"/>
    </source>
</evidence>
<dbReference type="Gene3D" id="1.10.472.10">
    <property type="entry name" value="Cyclin-like"/>
    <property type="match status" value="1"/>
</dbReference>
<dbReference type="PANTHER" id="PTHR11618:SF13">
    <property type="entry name" value="TRANSCRIPTION INITIATION FACTOR IIB"/>
    <property type="match status" value="1"/>
</dbReference>
<proteinExistence type="inferred from homology"/>
<reference evidence="14" key="1">
    <citation type="submission" date="2021-02" db="EMBL/GenBank/DDBJ databases">
        <authorList>
            <person name="Nowell W R."/>
        </authorList>
    </citation>
    <scope>NUCLEOTIDE SEQUENCE</scope>
</reference>
<dbReference type="GO" id="GO:0017025">
    <property type="term" value="F:TBP-class protein binding"/>
    <property type="evidence" value="ECO:0007669"/>
    <property type="project" value="InterPro"/>
</dbReference>
<evidence type="ECO:0000256" key="10">
    <source>
        <dbReference type="ARBA" id="ARBA00023242"/>
    </source>
</evidence>
<dbReference type="InterPro" id="IPR013137">
    <property type="entry name" value="Znf_TFIIB"/>
</dbReference>
<evidence type="ECO:0000256" key="4">
    <source>
        <dbReference type="ARBA" id="ARBA00022723"/>
    </source>
</evidence>
<dbReference type="GO" id="GO:0070897">
    <property type="term" value="P:transcription preinitiation complex assembly"/>
    <property type="evidence" value="ECO:0007669"/>
    <property type="project" value="InterPro"/>
</dbReference>
<dbReference type="InterPro" id="IPR000812">
    <property type="entry name" value="TFIIB"/>
</dbReference>
<dbReference type="SUPFAM" id="SSF47954">
    <property type="entry name" value="Cyclin-like"/>
    <property type="match status" value="2"/>
</dbReference>
<protein>
    <recommendedName>
        <fullName evidence="3">Transcription initiation factor IIB</fullName>
    </recommendedName>
    <alternativeName>
        <fullName evidence="11">General transcription factor TFIIB</fullName>
    </alternativeName>
</protein>
<dbReference type="Proteomes" id="UP000663860">
    <property type="component" value="Unassembled WGS sequence"/>
</dbReference>
<keyword evidence="10" id="KW-0539">Nucleus</keyword>
<dbReference type="GO" id="GO:0008270">
    <property type="term" value="F:zinc ion binding"/>
    <property type="evidence" value="ECO:0007669"/>
    <property type="project" value="UniProtKB-KW"/>
</dbReference>
<evidence type="ECO:0000313" key="15">
    <source>
        <dbReference type="Proteomes" id="UP000663860"/>
    </source>
</evidence>
<dbReference type="PROSITE" id="PS00782">
    <property type="entry name" value="TFIIB"/>
    <property type="match status" value="1"/>
</dbReference>
<dbReference type="GO" id="GO:0016251">
    <property type="term" value="F:RNA polymerase II general transcription initiation factor activity"/>
    <property type="evidence" value="ECO:0007669"/>
    <property type="project" value="TreeGrafter"/>
</dbReference>
<evidence type="ECO:0000256" key="2">
    <source>
        <dbReference type="ARBA" id="ARBA00010857"/>
    </source>
</evidence>
<evidence type="ECO:0000256" key="7">
    <source>
        <dbReference type="ARBA" id="ARBA00022833"/>
    </source>
</evidence>
<dbReference type="PROSITE" id="PS51134">
    <property type="entry name" value="ZF_TFIIB"/>
    <property type="match status" value="1"/>
</dbReference>
<evidence type="ECO:0000256" key="9">
    <source>
        <dbReference type="ARBA" id="ARBA00023163"/>
    </source>
</evidence>
<organism evidence="14 15">
    <name type="scientific">Adineta steineri</name>
    <dbReference type="NCBI Taxonomy" id="433720"/>
    <lineage>
        <taxon>Eukaryota</taxon>
        <taxon>Metazoa</taxon>
        <taxon>Spiralia</taxon>
        <taxon>Gnathifera</taxon>
        <taxon>Rotifera</taxon>
        <taxon>Eurotatoria</taxon>
        <taxon>Bdelloidea</taxon>
        <taxon>Adinetida</taxon>
        <taxon>Adinetidae</taxon>
        <taxon>Adineta</taxon>
    </lineage>
</organism>
<dbReference type="GO" id="GO:0005634">
    <property type="term" value="C:nucleus"/>
    <property type="evidence" value="ECO:0007669"/>
    <property type="project" value="UniProtKB-SubCell"/>
</dbReference>
<evidence type="ECO:0000256" key="8">
    <source>
        <dbReference type="ARBA" id="ARBA00023015"/>
    </source>
</evidence>
<feature type="domain" description="TFIIB-type" evidence="13">
    <location>
        <begin position="6"/>
        <end position="37"/>
    </location>
</feature>
<comment type="subcellular location">
    <subcellularLocation>
        <location evidence="1">Nucleus</location>
    </subcellularLocation>
</comment>
<accession>A0A814ULF0</accession>
<dbReference type="AlphaFoldDB" id="A0A814ULF0"/>
<dbReference type="InterPro" id="IPR013763">
    <property type="entry name" value="Cyclin-like_dom"/>
</dbReference>
<dbReference type="PRINTS" id="PR00685">
    <property type="entry name" value="TIFACTORIIB"/>
</dbReference>